<dbReference type="CDD" id="cd00207">
    <property type="entry name" value="fer2"/>
    <property type="match status" value="1"/>
</dbReference>
<dbReference type="InterPro" id="IPR006058">
    <property type="entry name" value="2Fe2S_fd_BS"/>
</dbReference>
<evidence type="ECO:0000259" key="2">
    <source>
        <dbReference type="PROSITE" id="PS51085"/>
    </source>
</evidence>
<sequence length="117" mass="12874">MQENLVKSSVSTTWEHCICNGTTVVLLVFACLLEIYSRFIMRVNNTPIPTDSCTALVALERAGYKVNSECRNGYCGACRLKATGTPTYLNDPIGYKQDGEILVCCVDSQSDIDIELP</sequence>
<feature type="transmembrane region" description="Helical" evidence="1">
    <location>
        <begin position="13"/>
        <end position="33"/>
    </location>
</feature>
<comment type="caution">
    <text evidence="3">The sequence shown here is derived from an EMBL/GenBank/DDBJ whole genome shotgun (WGS) entry which is preliminary data.</text>
</comment>
<dbReference type="InterPro" id="IPR012675">
    <property type="entry name" value="Beta-grasp_dom_sf"/>
</dbReference>
<dbReference type="AlphaFoldDB" id="A0A5M9NWM6"/>
<keyword evidence="1" id="KW-0472">Membrane</keyword>
<dbReference type="InterPro" id="IPR001041">
    <property type="entry name" value="2Fe-2S_ferredoxin-type"/>
</dbReference>
<keyword evidence="4" id="KW-1185">Reference proteome</keyword>
<evidence type="ECO:0000313" key="3">
    <source>
        <dbReference type="EMBL" id="KAA8675507.1"/>
    </source>
</evidence>
<gene>
    <name evidence="3" type="ORF">F4W18_12845</name>
</gene>
<reference evidence="3 4" key="1">
    <citation type="submission" date="2019-09" db="EMBL/GenBank/DDBJ databases">
        <title>Draft genome sequence of various Type strains from the CCUG.</title>
        <authorList>
            <person name="Pineiro-Iglesias B."/>
            <person name="Tunovic T."/>
            <person name="Unosson C."/>
            <person name="Inganas E."/>
            <person name="Ohlen M."/>
            <person name="Cardew S."/>
            <person name="Jensie-Markopoulos S."/>
            <person name="Salva-Serra F."/>
            <person name="Jaen-Luchoro D."/>
            <person name="Karlsson R."/>
            <person name="Svensson-Stadler L."/>
            <person name="Chun J."/>
            <person name="Moore E."/>
        </authorList>
    </citation>
    <scope>NUCLEOTIDE SEQUENCE [LARGE SCALE GENOMIC DNA]</scope>
    <source>
        <strain evidence="3 4">CCUG 56969T</strain>
    </source>
</reference>
<dbReference type="Gene3D" id="3.10.20.30">
    <property type="match status" value="1"/>
</dbReference>
<dbReference type="PROSITE" id="PS51085">
    <property type="entry name" value="2FE2S_FER_2"/>
    <property type="match status" value="1"/>
</dbReference>
<protein>
    <submittedName>
        <fullName evidence="3">2Fe-2S iron-sulfur cluster binding domain-containing protein</fullName>
    </submittedName>
</protein>
<evidence type="ECO:0000256" key="1">
    <source>
        <dbReference type="SAM" id="Phobius"/>
    </source>
</evidence>
<proteinExistence type="predicted"/>
<name>A0A5M9NWM6_9VIBR</name>
<dbReference type="InterPro" id="IPR036010">
    <property type="entry name" value="2Fe-2S_ferredoxin-like_sf"/>
</dbReference>
<keyword evidence="1" id="KW-1133">Transmembrane helix</keyword>
<dbReference type="EMBL" id="VXJS01000007">
    <property type="protein sequence ID" value="KAA8675507.1"/>
    <property type="molecule type" value="Genomic_DNA"/>
</dbReference>
<dbReference type="Pfam" id="PF00111">
    <property type="entry name" value="Fer2"/>
    <property type="match status" value="1"/>
</dbReference>
<dbReference type="SUPFAM" id="SSF54292">
    <property type="entry name" value="2Fe-2S ferredoxin-like"/>
    <property type="match status" value="1"/>
</dbReference>
<keyword evidence="1" id="KW-0812">Transmembrane</keyword>
<evidence type="ECO:0000313" key="4">
    <source>
        <dbReference type="Proteomes" id="UP000322521"/>
    </source>
</evidence>
<dbReference type="PROSITE" id="PS51257">
    <property type="entry name" value="PROKAR_LIPOPROTEIN"/>
    <property type="match status" value="1"/>
</dbReference>
<feature type="domain" description="2Fe-2S ferredoxin-type" evidence="2">
    <location>
        <begin position="37"/>
        <end position="117"/>
    </location>
</feature>
<accession>A0A5M9NWM6</accession>
<dbReference type="GO" id="GO:0051537">
    <property type="term" value="F:2 iron, 2 sulfur cluster binding"/>
    <property type="evidence" value="ECO:0007669"/>
    <property type="project" value="InterPro"/>
</dbReference>
<dbReference type="PROSITE" id="PS00197">
    <property type="entry name" value="2FE2S_FER_1"/>
    <property type="match status" value="1"/>
</dbReference>
<organism evidence="3 4">
    <name type="scientific">Vibrio gigantis</name>
    <dbReference type="NCBI Taxonomy" id="296199"/>
    <lineage>
        <taxon>Bacteria</taxon>
        <taxon>Pseudomonadati</taxon>
        <taxon>Pseudomonadota</taxon>
        <taxon>Gammaproteobacteria</taxon>
        <taxon>Vibrionales</taxon>
        <taxon>Vibrionaceae</taxon>
        <taxon>Vibrio</taxon>
    </lineage>
</organism>
<dbReference type="Proteomes" id="UP000322521">
    <property type="component" value="Unassembled WGS sequence"/>
</dbReference>